<proteinExistence type="predicted"/>
<accession>A0A9D0ZKW6</accession>
<dbReference type="AlphaFoldDB" id="A0A9D0ZKW6"/>
<dbReference type="EMBL" id="DVFZ01000049">
    <property type="protein sequence ID" value="HIQ82410.1"/>
    <property type="molecule type" value="Genomic_DNA"/>
</dbReference>
<comment type="caution">
    <text evidence="2">The sequence shown here is derived from an EMBL/GenBank/DDBJ whole genome shotgun (WGS) entry which is preliminary data.</text>
</comment>
<protein>
    <recommendedName>
        <fullName evidence="1">Phage-Barnase-EndoU-ColicinE5/D-RelE like nuclease 2 domain-containing protein</fullName>
    </recommendedName>
</protein>
<reference evidence="2" key="2">
    <citation type="journal article" date="2021" name="PeerJ">
        <title>Extensive microbial diversity within the chicken gut microbiome revealed by metagenomics and culture.</title>
        <authorList>
            <person name="Gilroy R."/>
            <person name="Ravi A."/>
            <person name="Getino M."/>
            <person name="Pursley I."/>
            <person name="Horton D.L."/>
            <person name="Alikhan N.F."/>
            <person name="Baker D."/>
            <person name="Gharbi K."/>
            <person name="Hall N."/>
            <person name="Watson M."/>
            <person name="Adriaenssens E.M."/>
            <person name="Foster-Nyarko E."/>
            <person name="Jarju S."/>
            <person name="Secka A."/>
            <person name="Antonio M."/>
            <person name="Oren A."/>
            <person name="Chaudhuri R.R."/>
            <person name="La Ragione R."/>
            <person name="Hildebrand F."/>
            <person name="Pallen M.J."/>
        </authorList>
    </citation>
    <scope>NUCLEOTIDE SEQUENCE</scope>
    <source>
        <strain evidence="2">ChiSjej6B24-2974</strain>
    </source>
</reference>
<name>A0A9D0ZKW6_9FIRM</name>
<dbReference type="InterPro" id="IPR041110">
    <property type="entry name" value="PBECR2"/>
</dbReference>
<dbReference type="Proteomes" id="UP000824260">
    <property type="component" value="Unassembled WGS sequence"/>
</dbReference>
<gene>
    <name evidence="2" type="ORF">IAA52_04850</name>
</gene>
<dbReference type="Pfam" id="PF18810">
    <property type="entry name" value="PBECR2"/>
    <property type="match status" value="1"/>
</dbReference>
<sequence>MYTIARIDREIYSCVTKEIATDEVVITGERVRHIKDRHPNDFEKYCNYIKRIVEEPDYILEDRPNTALVLKEFTDDNKQFRLVLRLKTSSDNPEYKNSVLTFMKTNAKKWRQNINNKRILYKRPNL</sequence>
<evidence type="ECO:0000313" key="3">
    <source>
        <dbReference type="Proteomes" id="UP000824260"/>
    </source>
</evidence>
<evidence type="ECO:0000313" key="2">
    <source>
        <dbReference type="EMBL" id="HIQ82410.1"/>
    </source>
</evidence>
<feature type="domain" description="Phage-Barnase-EndoU-ColicinE5/D-RelE like nuclease 2" evidence="1">
    <location>
        <begin position="16"/>
        <end position="122"/>
    </location>
</feature>
<evidence type="ECO:0000259" key="1">
    <source>
        <dbReference type="Pfam" id="PF18810"/>
    </source>
</evidence>
<reference evidence="2" key="1">
    <citation type="submission" date="2020-10" db="EMBL/GenBank/DDBJ databases">
        <authorList>
            <person name="Gilroy R."/>
        </authorList>
    </citation>
    <scope>NUCLEOTIDE SEQUENCE</scope>
    <source>
        <strain evidence="2">ChiSjej6B24-2974</strain>
    </source>
</reference>
<organism evidence="2 3">
    <name type="scientific">Candidatus Pullichristensenella stercorigallinarum</name>
    <dbReference type="NCBI Taxonomy" id="2840909"/>
    <lineage>
        <taxon>Bacteria</taxon>
        <taxon>Bacillati</taxon>
        <taxon>Bacillota</taxon>
        <taxon>Clostridia</taxon>
        <taxon>Candidatus Pullichristensenella</taxon>
    </lineage>
</organism>